<protein>
    <recommendedName>
        <fullName evidence="1">Putative endonuclease Z1 domain-containing protein</fullName>
    </recommendedName>
</protein>
<name>A0A0F9NPR0_9ZZZZ</name>
<evidence type="ECO:0000259" key="1">
    <source>
        <dbReference type="Pfam" id="PF10593"/>
    </source>
</evidence>
<dbReference type="InterPro" id="IPR018310">
    <property type="entry name" value="Put_endonuclease_Z1-dom"/>
</dbReference>
<accession>A0A0F9NPR0</accession>
<proteinExistence type="predicted"/>
<feature type="domain" description="Putative endonuclease Z1" evidence="1">
    <location>
        <begin position="404"/>
        <end position="634"/>
    </location>
</feature>
<gene>
    <name evidence="2" type="ORF">LCGC14_0940910</name>
</gene>
<dbReference type="EMBL" id="LAZR01003290">
    <property type="protein sequence ID" value="KKN19919.1"/>
    <property type="molecule type" value="Genomic_DNA"/>
</dbReference>
<reference evidence="2" key="1">
    <citation type="journal article" date="2015" name="Nature">
        <title>Complex archaea that bridge the gap between prokaryotes and eukaryotes.</title>
        <authorList>
            <person name="Spang A."/>
            <person name="Saw J.H."/>
            <person name="Jorgensen S.L."/>
            <person name="Zaremba-Niedzwiedzka K."/>
            <person name="Martijn J."/>
            <person name="Lind A.E."/>
            <person name="van Eijk R."/>
            <person name="Schleper C."/>
            <person name="Guy L."/>
            <person name="Ettema T.J."/>
        </authorList>
    </citation>
    <scope>NUCLEOTIDE SEQUENCE</scope>
</reference>
<dbReference type="AlphaFoldDB" id="A0A0F9NPR0"/>
<comment type="caution">
    <text evidence="2">The sequence shown here is derived from an EMBL/GenBank/DDBJ whole genome shotgun (WGS) entry which is preliminary data.</text>
</comment>
<sequence length="905" mass="105626">MSENNENYQDLEDYFRSLHEEKRFSFEEIRKKGKQISQNSDLVDEIIENLKKYQDDIIHIPIPSVISANPLKISYFGPKDSHIFWPKYKKHLKVEKEFPDDVINSIDDSTTKIISYMRNPNDDHFKLKGLVVGYVQSGKTANYMGVISKAADIGFKLFIILTSCNNKLRRQTQARIEHDLCNLNKNNWHRLTTRENDFRANEPDPNSKIAKGFDKYGRKIRDFDRTICVVKKNSNRLGNLIGWLKQADTDKLRLTPVLLIDDEADQASINTKSKEDPSTINRKIREIIDLLNKVVYVGYTASPFANVLIDPSAKDLYPEDFIFDLPKPKRYFGSERLFGREVLQYDNSIREAEIGKHPSNPDKIIEYYKPGMNIIHEVPNDDVYLLKPRNRREKEEFIPTLAKSLKRAIKYFWLATAARHFRGQSQKHSTMLIHTTSYSKPQNKFEDKLVDYKNSCVLRIVDKNTREEEINKFRKIWEEEQEKVDSTSLDPPLIPVSFDYLKPHLKDVMRRTQIFIENSTIKKEDRLVYGDEPGIFIVVGGNILSRGLTLEGLVVSYFIRTVSAYDTLLQMGRWFGFRIGYEDLPRIWMTNEFKGYFLDLATVEEEIRYDIQRYFKENLTPLDFGVRIRRHPSLLITSRLKMQDIIDSEISYSERRVQTTIFKVEDRTWLMGNLNATKKLFANIGRDPELDSLGYNSACWGLENIKVKHILQFIDDYTFHENHIQLNKKLLKKYIKDENNNNGLNYWNIMIMSIHGEIDDPLDLGFSNNKKVNLISRSRATTVNIRDANLKSIMLRNDTVLDLDDDEVKEAMKKNDDLFRIRTKKSPDKGLLTIYPIYKESTPSGNNPRTLNPNKPLEAKEHVIGVGFVFPKSKNHKGERYVTVRMSGLKNIEIEDEPVEDDDFE</sequence>
<evidence type="ECO:0000313" key="2">
    <source>
        <dbReference type="EMBL" id="KKN19919.1"/>
    </source>
</evidence>
<dbReference type="Pfam" id="PF10593">
    <property type="entry name" value="Z1"/>
    <property type="match status" value="1"/>
</dbReference>
<organism evidence="2">
    <name type="scientific">marine sediment metagenome</name>
    <dbReference type="NCBI Taxonomy" id="412755"/>
    <lineage>
        <taxon>unclassified sequences</taxon>
        <taxon>metagenomes</taxon>
        <taxon>ecological metagenomes</taxon>
    </lineage>
</organism>